<name>A0ABW2QHI1_9BURK</name>
<accession>A0ABW2QHI1</accession>
<dbReference type="Pfam" id="PF09835">
    <property type="entry name" value="DUF2062"/>
    <property type="match status" value="1"/>
</dbReference>
<dbReference type="PANTHER" id="PTHR40547:SF1">
    <property type="entry name" value="SLL0298 PROTEIN"/>
    <property type="match status" value="1"/>
</dbReference>
<dbReference type="EMBL" id="JBHTCA010000003">
    <property type="protein sequence ID" value="MFC7408417.1"/>
    <property type="molecule type" value="Genomic_DNA"/>
</dbReference>
<keyword evidence="1" id="KW-1133">Transmembrane helix</keyword>
<feature type="domain" description="DUF2062" evidence="2">
    <location>
        <begin position="21"/>
        <end position="179"/>
    </location>
</feature>
<evidence type="ECO:0000313" key="3">
    <source>
        <dbReference type="EMBL" id="MFC7408417.1"/>
    </source>
</evidence>
<keyword evidence="1" id="KW-0472">Membrane</keyword>
<dbReference type="PANTHER" id="PTHR40547">
    <property type="entry name" value="SLL0298 PROTEIN"/>
    <property type="match status" value="1"/>
</dbReference>
<keyword evidence="4" id="KW-1185">Reference proteome</keyword>
<comment type="caution">
    <text evidence="3">The sequence shown here is derived from an EMBL/GenBank/DDBJ whole genome shotgun (WGS) entry which is preliminary data.</text>
</comment>
<organism evidence="3 4">
    <name type="scientific">Hydrogenophaga atypica</name>
    <dbReference type="NCBI Taxonomy" id="249409"/>
    <lineage>
        <taxon>Bacteria</taxon>
        <taxon>Pseudomonadati</taxon>
        <taxon>Pseudomonadota</taxon>
        <taxon>Betaproteobacteria</taxon>
        <taxon>Burkholderiales</taxon>
        <taxon>Comamonadaceae</taxon>
        <taxon>Hydrogenophaga</taxon>
    </lineage>
</organism>
<keyword evidence="1" id="KW-0812">Transmembrane</keyword>
<feature type="transmembrane region" description="Helical" evidence="1">
    <location>
        <begin position="149"/>
        <end position="174"/>
    </location>
</feature>
<protein>
    <submittedName>
        <fullName evidence="3">DUF2062 domain-containing protein</fullName>
    </submittedName>
</protein>
<sequence length="201" mass="22243">MNHRFARWLPTRESLHNNRWLRWMGPALHHPRLWHMSRKGLALGLALGIFFGLLIPVAQIPASATLAVLLRANLPVAVASTLVTNPVTFGPVYYGAYRLGRWVLHEPQLSETAAAQALETSQAEPSQAQGLRAQLAHWWTYLSTVGKPLVVGLAIVASVCGVLVYFLASLLWVLKTRWTRRRRLAQRSGATQVTGAKGDPT</sequence>
<reference evidence="4" key="1">
    <citation type="journal article" date="2019" name="Int. J. Syst. Evol. Microbiol.">
        <title>The Global Catalogue of Microorganisms (GCM) 10K type strain sequencing project: providing services to taxonomists for standard genome sequencing and annotation.</title>
        <authorList>
            <consortium name="The Broad Institute Genomics Platform"/>
            <consortium name="The Broad Institute Genome Sequencing Center for Infectious Disease"/>
            <person name="Wu L."/>
            <person name="Ma J."/>
        </authorList>
    </citation>
    <scope>NUCLEOTIDE SEQUENCE [LARGE SCALE GENOMIC DNA]</scope>
    <source>
        <strain evidence="4">CGMCC 1.12371</strain>
    </source>
</reference>
<dbReference type="RefSeq" id="WP_382220644.1">
    <property type="nucleotide sequence ID" value="NZ_JBHTCA010000003.1"/>
</dbReference>
<gene>
    <name evidence="3" type="ORF">ACFQPB_06055</name>
</gene>
<proteinExistence type="predicted"/>
<evidence type="ECO:0000313" key="4">
    <source>
        <dbReference type="Proteomes" id="UP001596501"/>
    </source>
</evidence>
<dbReference type="InterPro" id="IPR018639">
    <property type="entry name" value="DUF2062"/>
</dbReference>
<evidence type="ECO:0000256" key="1">
    <source>
        <dbReference type="SAM" id="Phobius"/>
    </source>
</evidence>
<dbReference type="Proteomes" id="UP001596501">
    <property type="component" value="Unassembled WGS sequence"/>
</dbReference>
<evidence type="ECO:0000259" key="2">
    <source>
        <dbReference type="Pfam" id="PF09835"/>
    </source>
</evidence>